<dbReference type="AlphaFoldDB" id="A0A7Z0VPF6"/>
<dbReference type="RefSeq" id="WP_069121737.1">
    <property type="nucleotide sequence ID" value="NZ_MARB01000004.1"/>
</dbReference>
<feature type="domain" description="SHSP" evidence="4">
    <location>
        <begin position="43"/>
        <end position="145"/>
    </location>
</feature>
<feature type="signal peptide" evidence="3">
    <location>
        <begin position="1"/>
        <end position="22"/>
    </location>
</feature>
<dbReference type="CDD" id="cd00298">
    <property type="entry name" value="ACD_sHsps_p23-like"/>
    <property type="match status" value="1"/>
</dbReference>
<dbReference type="Proteomes" id="UP000094769">
    <property type="component" value="Unassembled WGS sequence"/>
</dbReference>
<evidence type="ECO:0000313" key="6">
    <source>
        <dbReference type="Proteomes" id="UP000094769"/>
    </source>
</evidence>
<dbReference type="Gene3D" id="2.60.40.790">
    <property type="match status" value="1"/>
</dbReference>
<comment type="caution">
    <text evidence="5">The sequence shown here is derived from an EMBL/GenBank/DDBJ whole genome shotgun (WGS) entry which is preliminary data.</text>
</comment>
<protein>
    <submittedName>
        <fullName evidence="5">Hsp20/alpha crystallin family protein</fullName>
    </submittedName>
</protein>
<sequence>MKSVLYLVSVLIMVAAAAQLHAQPPGYYNPGGSYNRGMDAPSSFQVQRRVRFRQDRDDSGYHLRIFLQGYSPEAIQVSVDGRSLLVENVEAHRVENRSERGYSFVSSSSSMRRRFRLPWDADVNGMQRTENEGEIVISLPYRAYP</sequence>
<reference evidence="5 6" key="1">
    <citation type="submission" date="2016-06" db="EMBL/GenBank/DDBJ databases">
        <title>Genome sequence of endosymbiont of Candidatus Endolucinida thiodiazotropha.</title>
        <authorList>
            <person name="Poehlein A."/>
            <person name="Koenig S."/>
            <person name="Heiden S.E."/>
            <person name="Thuermer A."/>
            <person name="Voget S."/>
            <person name="Daniel R."/>
            <person name="Markert S."/>
            <person name="Gros O."/>
            <person name="Schweder T."/>
        </authorList>
    </citation>
    <scope>NUCLEOTIDE SEQUENCE [LARGE SCALE GENOMIC DNA]</scope>
    <source>
        <strain evidence="5 6">COS</strain>
    </source>
</reference>
<feature type="chain" id="PRO_5031352805" evidence="3">
    <location>
        <begin position="23"/>
        <end position="145"/>
    </location>
</feature>
<organism evidence="5 6">
    <name type="scientific">Candidatus Thiodiazotropha endolucinida</name>
    <dbReference type="NCBI Taxonomy" id="1655433"/>
    <lineage>
        <taxon>Bacteria</taxon>
        <taxon>Pseudomonadati</taxon>
        <taxon>Pseudomonadota</taxon>
        <taxon>Gammaproteobacteria</taxon>
        <taxon>Chromatiales</taxon>
        <taxon>Sedimenticolaceae</taxon>
        <taxon>Candidatus Thiodiazotropha</taxon>
    </lineage>
</organism>
<keyword evidence="6" id="KW-1185">Reference proteome</keyword>
<dbReference type="PROSITE" id="PS01031">
    <property type="entry name" value="SHSP"/>
    <property type="match status" value="1"/>
</dbReference>
<dbReference type="OrthoDB" id="5771350at2"/>
<gene>
    <name evidence="5" type="ORF">CODIS_09890</name>
</gene>
<evidence type="ECO:0000256" key="2">
    <source>
        <dbReference type="RuleBase" id="RU003616"/>
    </source>
</evidence>
<name>A0A7Z0VPF6_9GAMM</name>
<dbReference type="EMBL" id="MARB01000004">
    <property type="protein sequence ID" value="ODJ88891.1"/>
    <property type="molecule type" value="Genomic_DNA"/>
</dbReference>
<dbReference type="Pfam" id="PF00011">
    <property type="entry name" value="HSP20"/>
    <property type="match status" value="1"/>
</dbReference>
<comment type="similarity">
    <text evidence="1 2">Belongs to the small heat shock protein (HSP20) family.</text>
</comment>
<accession>A0A7Z0VPF6</accession>
<keyword evidence="3" id="KW-0732">Signal</keyword>
<proteinExistence type="inferred from homology"/>
<dbReference type="SUPFAM" id="SSF49764">
    <property type="entry name" value="HSP20-like chaperones"/>
    <property type="match status" value="1"/>
</dbReference>
<evidence type="ECO:0000313" key="5">
    <source>
        <dbReference type="EMBL" id="ODJ88891.1"/>
    </source>
</evidence>
<dbReference type="InterPro" id="IPR008978">
    <property type="entry name" value="HSP20-like_chaperone"/>
</dbReference>
<dbReference type="InterPro" id="IPR002068">
    <property type="entry name" value="A-crystallin/Hsp20_dom"/>
</dbReference>
<evidence type="ECO:0000256" key="1">
    <source>
        <dbReference type="PROSITE-ProRule" id="PRU00285"/>
    </source>
</evidence>
<evidence type="ECO:0000259" key="4">
    <source>
        <dbReference type="PROSITE" id="PS01031"/>
    </source>
</evidence>
<evidence type="ECO:0000256" key="3">
    <source>
        <dbReference type="SAM" id="SignalP"/>
    </source>
</evidence>